<dbReference type="InterPro" id="IPR033453">
    <property type="entry name" value="Glyco_hydro_30_TIM-barrel"/>
</dbReference>
<keyword evidence="3 4" id="KW-0378">Hydrolase</keyword>
<evidence type="ECO:0000256" key="1">
    <source>
        <dbReference type="ARBA" id="ARBA00005382"/>
    </source>
</evidence>
<feature type="domain" description="Glycosyl hydrolase family 30 beta sandwich" evidence="6">
    <location>
        <begin position="425"/>
        <end position="485"/>
    </location>
</feature>
<dbReference type="Pfam" id="PF17189">
    <property type="entry name" value="Glyco_hydro_30C"/>
    <property type="match status" value="1"/>
</dbReference>
<dbReference type="SUPFAM" id="SSF51445">
    <property type="entry name" value="(Trans)glycosidases"/>
    <property type="match status" value="1"/>
</dbReference>
<dbReference type="InterPro" id="IPR033452">
    <property type="entry name" value="GH30_C"/>
</dbReference>
<evidence type="ECO:0000313" key="7">
    <source>
        <dbReference type="EMBL" id="BCI63800.1"/>
    </source>
</evidence>
<evidence type="ECO:0000313" key="8">
    <source>
        <dbReference type="Proteomes" id="UP000594042"/>
    </source>
</evidence>
<dbReference type="Proteomes" id="UP000594042">
    <property type="component" value="Chromosome"/>
</dbReference>
<comment type="similarity">
    <text evidence="1 4">Belongs to the glycosyl hydrolase 30 family.</text>
</comment>
<dbReference type="EMBL" id="AP023322">
    <property type="protein sequence ID" value="BCI63800.1"/>
    <property type="molecule type" value="Genomic_DNA"/>
</dbReference>
<dbReference type="InterPro" id="IPR001139">
    <property type="entry name" value="Glyco_hydro_30"/>
</dbReference>
<sequence length="487" mass="56005">MVAKSIERNMKNKKLSHIAFAIAGILCTSNVWTQTAIKPVYANQVSVYTTAERNNRQMVEAKNSLSPGSLERNTVTILIDPNHQFEEWIGFGGAITDAAAETLAKLPKEKQDEIMTAYFDPQKGIGYNMIRTNMNSCDFSSDTYDYVKENDIKLESFDIAHDRKYKLPFIKQAQEIIGDNMKFYFSPWSPPAWMKTNNNMLYGGYLKKEHYQTWANYFIKFIQAYEAENIPVWGLTVQNEPMSIQTWESCLYLPKQEQEFLKKYLGPTLWKNDMKNKKVIVYDHNRDFGYHYVSDMLNDPETAKYIWGVGLHWYDGGMYENDICLNRTFPNIKMGFTEGCVEGYDPNRLQSIAIGERYATNILNDMNSGFVFWTDWNIVLDEFGGPNHVKNVCFAPIHGITKTGEVVYTYAYSYIGHFSKFIRPGARRLNAVSNSRDLQTTSFINTDGHIAVVILNTTGRMIPYTLYIEGKTMEMESPAHSIMTCIL</sequence>
<dbReference type="PRINTS" id="PR00843">
    <property type="entry name" value="GLHYDRLASE30"/>
</dbReference>
<dbReference type="GO" id="GO:0006680">
    <property type="term" value="P:glucosylceramide catabolic process"/>
    <property type="evidence" value="ECO:0007669"/>
    <property type="project" value="TreeGrafter"/>
</dbReference>
<evidence type="ECO:0000256" key="2">
    <source>
        <dbReference type="ARBA" id="ARBA00022729"/>
    </source>
</evidence>
<feature type="domain" description="Glycosyl hydrolase family 30 TIM-barrel" evidence="5">
    <location>
        <begin position="90"/>
        <end position="422"/>
    </location>
</feature>
<protein>
    <submittedName>
        <fullName evidence="7">Glycosyl hydrolase</fullName>
    </submittedName>
</protein>
<dbReference type="GO" id="GO:0016020">
    <property type="term" value="C:membrane"/>
    <property type="evidence" value="ECO:0007669"/>
    <property type="project" value="GOC"/>
</dbReference>
<evidence type="ECO:0000259" key="6">
    <source>
        <dbReference type="Pfam" id="PF17189"/>
    </source>
</evidence>
<keyword evidence="4" id="KW-0326">Glycosidase</keyword>
<keyword evidence="8" id="KW-1185">Reference proteome</keyword>
<dbReference type="InterPro" id="IPR013780">
    <property type="entry name" value="Glyco_hydro_b"/>
</dbReference>
<dbReference type="AlphaFoldDB" id="A0A7G1HW54"/>
<name>A0A7G1HW54_9BACT</name>
<evidence type="ECO:0000259" key="5">
    <source>
        <dbReference type="Pfam" id="PF02055"/>
    </source>
</evidence>
<dbReference type="Gene3D" id="2.60.40.1180">
    <property type="entry name" value="Golgi alpha-mannosidase II"/>
    <property type="match status" value="1"/>
</dbReference>
<dbReference type="KEGG" id="copr:Cop2CBH44_21530"/>
<dbReference type="InterPro" id="IPR017853">
    <property type="entry name" value="GH"/>
</dbReference>
<keyword evidence="2" id="KW-0732">Signal</keyword>
<evidence type="ECO:0000256" key="3">
    <source>
        <dbReference type="ARBA" id="ARBA00022801"/>
    </source>
</evidence>
<reference evidence="8" key="1">
    <citation type="submission" date="2020-07" db="EMBL/GenBank/DDBJ databases">
        <title>Complete genome sequencing of Coprobacter sp. strain 2CBH44.</title>
        <authorList>
            <person name="Sakamoto M."/>
            <person name="Murakami T."/>
            <person name="Mori H."/>
        </authorList>
    </citation>
    <scope>NUCLEOTIDE SEQUENCE [LARGE SCALE GENOMIC DNA]</scope>
    <source>
        <strain evidence="8">2CBH44</strain>
    </source>
</reference>
<dbReference type="PANTHER" id="PTHR11069:SF23">
    <property type="entry name" value="LYSOSOMAL ACID GLUCOSYLCERAMIDASE"/>
    <property type="match status" value="1"/>
</dbReference>
<organism evidence="7 8">
    <name type="scientific">Coprobacter secundus subsp. similis</name>
    <dbReference type="NCBI Taxonomy" id="2751153"/>
    <lineage>
        <taxon>Bacteria</taxon>
        <taxon>Pseudomonadati</taxon>
        <taxon>Bacteroidota</taxon>
        <taxon>Bacteroidia</taxon>
        <taxon>Bacteroidales</taxon>
        <taxon>Barnesiellaceae</taxon>
        <taxon>Coprobacter</taxon>
    </lineage>
</organism>
<dbReference type="Gene3D" id="3.20.20.80">
    <property type="entry name" value="Glycosidases"/>
    <property type="match status" value="1"/>
</dbReference>
<dbReference type="PANTHER" id="PTHR11069">
    <property type="entry name" value="GLUCOSYLCERAMIDASE"/>
    <property type="match status" value="1"/>
</dbReference>
<gene>
    <name evidence="7" type="primary">srfJ</name>
    <name evidence="7" type="ORF">Cop2CBH44_21530</name>
</gene>
<accession>A0A7G1HW54</accession>
<dbReference type="Pfam" id="PF02055">
    <property type="entry name" value="Glyco_hydro_30"/>
    <property type="match status" value="1"/>
</dbReference>
<dbReference type="GO" id="GO:0004348">
    <property type="term" value="F:glucosylceramidase activity"/>
    <property type="evidence" value="ECO:0007669"/>
    <property type="project" value="InterPro"/>
</dbReference>
<proteinExistence type="inferred from homology"/>
<evidence type="ECO:0000256" key="4">
    <source>
        <dbReference type="RuleBase" id="RU361188"/>
    </source>
</evidence>